<dbReference type="PROSITE" id="PS51318">
    <property type="entry name" value="TAT"/>
    <property type="match status" value="1"/>
</dbReference>
<proteinExistence type="predicted"/>
<feature type="signal peptide" evidence="1">
    <location>
        <begin position="1"/>
        <end position="31"/>
    </location>
</feature>
<dbReference type="InterPro" id="IPR011447">
    <property type="entry name" value="DUF1552"/>
</dbReference>
<sequence precursor="true">MFSRVDRRTFLRASGVSLALPMLESMSPAWASSASEPPKRMVFVCTALGLHPPHLWPTTPGENYESTPYLDLLSKHRQDFTLFSGLQHEDQTGRQPHDSEMTFLTAARKPGMSGFRNTISVDQVAANAIGNVTRFSSISLGSMKSQSQSYTSGGVMIPAETSPANMFAKLFLKGKPEEVIRQRQRLVDGQSILDGLGSETKRLKSKASASDNHLLDDYFESVRKAESMITDRQGWMTKPKPVVDTEGPSDVHDPADLIGRAQLLMDLVPLIVQSDSTRVISVMIQDHYVVPKVEGVTGNHHNLSHHGQDPSKIAQLEKIERGIVGCFDSLLSQLKAKSEQGSSLLDNTSVLFGSNLGNANAHHAKNVPVFLAGGGFQHGRYVAKKEGTPLCDLYVRMLNQSGIETESFGQSGGELSW</sequence>
<dbReference type="InterPro" id="IPR006311">
    <property type="entry name" value="TAT_signal"/>
</dbReference>
<protein>
    <recommendedName>
        <fullName evidence="4">Secreted protein containing DUF1552</fullName>
    </recommendedName>
</protein>
<keyword evidence="1" id="KW-0732">Signal</keyword>
<feature type="chain" id="PRO_5022839386" description="Secreted protein containing DUF1552" evidence="1">
    <location>
        <begin position="32"/>
        <end position="417"/>
    </location>
</feature>
<gene>
    <name evidence="2" type="ORF">Pla22_38960</name>
</gene>
<name>A0A5C5WLV7_9BACT</name>
<organism evidence="2 3">
    <name type="scientific">Rubripirellula amarantea</name>
    <dbReference type="NCBI Taxonomy" id="2527999"/>
    <lineage>
        <taxon>Bacteria</taxon>
        <taxon>Pseudomonadati</taxon>
        <taxon>Planctomycetota</taxon>
        <taxon>Planctomycetia</taxon>
        <taxon>Pirellulales</taxon>
        <taxon>Pirellulaceae</taxon>
        <taxon>Rubripirellula</taxon>
    </lineage>
</organism>
<accession>A0A5C5WLV7</accession>
<dbReference type="RefSeq" id="WP_146516223.1">
    <property type="nucleotide sequence ID" value="NZ_SJPI01000002.1"/>
</dbReference>
<dbReference type="Pfam" id="PF07586">
    <property type="entry name" value="HXXSHH"/>
    <property type="match status" value="1"/>
</dbReference>
<evidence type="ECO:0000256" key="1">
    <source>
        <dbReference type="SAM" id="SignalP"/>
    </source>
</evidence>
<reference evidence="2 3" key="1">
    <citation type="submission" date="2019-02" db="EMBL/GenBank/DDBJ databases">
        <title>Deep-cultivation of Planctomycetes and their phenomic and genomic characterization uncovers novel biology.</title>
        <authorList>
            <person name="Wiegand S."/>
            <person name="Jogler M."/>
            <person name="Boedeker C."/>
            <person name="Pinto D."/>
            <person name="Vollmers J."/>
            <person name="Rivas-Marin E."/>
            <person name="Kohn T."/>
            <person name="Peeters S.H."/>
            <person name="Heuer A."/>
            <person name="Rast P."/>
            <person name="Oberbeckmann S."/>
            <person name="Bunk B."/>
            <person name="Jeske O."/>
            <person name="Meyerdierks A."/>
            <person name="Storesund J.E."/>
            <person name="Kallscheuer N."/>
            <person name="Luecker S."/>
            <person name="Lage O.M."/>
            <person name="Pohl T."/>
            <person name="Merkel B.J."/>
            <person name="Hornburger P."/>
            <person name="Mueller R.-W."/>
            <person name="Bruemmer F."/>
            <person name="Labrenz M."/>
            <person name="Spormann A.M."/>
            <person name="Op Den Camp H."/>
            <person name="Overmann J."/>
            <person name="Amann R."/>
            <person name="Jetten M.S.M."/>
            <person name="Mascher T."/>
            <person name="Medema M.H."/>
            <person name="Devos D.P."/>
            <person name="Kaster A.-K."/>
            <person name="Ovreas L."/>
            <person name="Rohde M."/>
            <person name="Galperin M.Y."/>
            <person name="Jogler C."/>
        </authorList>
    </citation>
    <scope>NUCLEOTIDE SEQUENCE [LARGE SCALE GENOMIC DNA]</scope>
    <source>
        <strain evidence="2 3">Pla22</strain>
    </source>
</reference>
<comment type="caution">
    <text evidence="2">The sequence shown here is derived from an EMBL/GenBank/DDBJ whole genome shotgun (WGS) entry which is preliminary data.</text>
</comment>
<evidence type="ECO:0000313" key="3">
    <source>
        <dbReference type="Proteomes" id="UP000316598"/>
    </source>
</evidence>
<dbReference type="OrthoDB" id="9146593at2"/>
<dbReference type="AlphaFoldDB" id="A0A5C5WLV7"/>
<evidence type="ECO:0008006" key="4">
    <source>
        <dbReference type="Google" id="ProtNLM"/>
    </source>
</evidence>
<dbReference type="EMBL" id="SJPI01000002">
    <property type="protein sequence ID" value="TWT51119.1"/>
    <property type="molecule type" value="Genomic_DNA"/>
</dbReference>
<evidence type="ECO:0000313" key="2">
    <source>
        <dbReference type="EMBL" id="TWT51119.1"/>
    </source>
</evidence>
<keyword evidence="3" id="KW-1185">Reference proteome</keyword>
<dbReference type="Proteomes" id="UP000316598">
    <property type="component" value="Unassembled WGS sequence"/>
</dbReference>